<protein>
    <recommendedName>
        <fullName evidence="3">Reverse transcriptase</fullName>
    </recommendedName>
</protein>
<dbReference type="Proteomes" id="UP001558652">
    <property type="component" value="Unassembled WGS sequence"/>
</dbReference>
<dbReference type="AlphaFoldDB" id="A0ABD0Y197"/>
<keyword evidence="2" id="KW-1185">Reference proteome</keyword>
<sequence length="132" mass="15636">QQNSNFRKSNFHKLYQLLFPLSTESNYINKLKSEEASLVFQVRGEILNPKNKLLKPECDDRCTLYNMGAREDTFHFVAECPVLSEFRWASFGKDTLTTEKAYNYANGGDWDKLILFVRSPRKYRRFLEENHK</sequence>
<gene>
    <name evidence="1" type="ORF">AAG570_004854</name>
</gene>
<organism evidence="1 2">
    <name type="scientific">Ranatra chinensis</name>
    <dbReference type="NCBI Taxonomy" id="642074"/>
    <lineage>
        <taxon>Eukaryota</taxon>
        <taxon>Metazoa</taxon>
        <taxon>Ecdysozoa</taxon>
        <taxon>Arthropoda</taxon>
        <taxon>Hexapoda</taxon>
        <taxon>Insecta</taxon>
        <taxon>Pterygota</taxon>
        <taxon>Neoptera</taxon>
        <taxon>Paraneoptera</taxon>
        <taxon>Hemiptera</taxon>
        <taxon>Heteroptera</taxon>
        <taxon>Panheteroptera</taxon>
        <taxon>Nepomorpha</taxon>
        <taxon>Nepidae</taxon>
        <taxon>Ranatrinae</taxon>
        <taxon>Ranatra</taxon>
    </lineage>
</organism>
<evidence type="ECO:0008006" key="3">
    <source>
        <dbReference type="Google" id="ProtNLM"/>
    </source>
</evidence>
<accession>A0ABD0Y197</accession>
<reference evidence="1 2" key="1">
    <citation type="submission" date="2024-07" db="EMBL/GenBank/DDBJ databases">
        <title>Chromosome-level genome assembly of the water stick insect Ranatra chinensis (Heteroptera: Nepidae).</title>
        <authorList>
            <person name="Liu X."/>
        </authorList>
    </citation>
    <scope>NUCLEOTIDE SEQUENCE [LARGE SCALE GENOMIC DNA]</scope>
    <source>
        <strain evidence="1">Cailab_2021Rc</strain>
        <tissue evidence="1">Muscle</tissue>
    </source>
</reference>
<feature type="non-terminal residue" evidence="1">
    <location>
        <position position="1"/>
    </location>
</feature>
<evidence type="ECO:0000313" key="1">
    <source>
        <dbReference type="EMBL" id="KAL1116380.1"/>
    </source>
</evidence>
<dbReference type="EMBL" id="JBFDAA010000017">
    <property type="protein sequence ID" value="KAL1116380.1"/>
    <property type="molecule type" value="Genomic_DNA"/>
</dbReference>
<proteinExistence type="predicted"/>
<evidence type="ECO:0000313" key="2">
    <source>
        <dbReference type="Proteomes" id="UP001558652"/>
    </source>
</evidence>
<comment type="caution">
    <text evidence="1">The sequence shown here is derived from an EMBL/GenBank/DDBJ whole genome shotgun (WGS) entry which is preliminary data.</text>
</comment>
<name>A0ABD0Y197_9HEMI</name>